<dbReference type="OrthoDB" id="5493525at2"/>
<evidence type="ECO:0000313" key="3">
    <source>
        <dbReference type="Proteomes" id="UP000011131"/>
    </source>
</evidence>
<dbReference type="RefSeq" id="WP_015348171.1">
    <property type="nucleotide sequence ID" value="NC_020126.1"/>
</dbReference>
<dbReference type="EMBL" id="CP004025">
    <property type="protein sequence ID" value="AGC43910.1"/>
    <property type="molecule type" value="Genomic_DNA"/>
</dbReference>
<reference evidence="2 3" key="1">
    <citation type="journal article" date="2013" name="Genome Announc.">
        <title>Complete genome sequence of Myxococcus stipitatus strain DSM 14675, a fruiting myxobacterium.</title>
        <authorList>
            <person name="Huntley S."/>
            <person name="Kneip S."/>
            <person name="Treuner-Lange A."/>
            <person name="Sogaard-Andersen L."/>
        </authorList>
    </citation>
    <scope>NUCLEOTIDE SEQUENCE [LARGE SCALE GENOMIC DNA]</scope>
    <source>
        <strain evidence="3">DSM 14675 / JCM 12634 / Mx s8</strain>
    </source>
</reference>
<gene>
    <name evidence="2" type="ordered locus">MYSTI_02594</name>
</gene>
<accession>L7U7Y3</accession>
<sequence>MAPIRPKRLSPPAQPETTAWPLSTATTLGASAKTSEQHAPSQFDGKIFGAHGRVYDSHTPLNDVPGTRPQPGTQPPRGMEEHYGREGKMFFVNGVQNLPEDLLASVQALADRTGSEVVGIYNAADPHAGDRERVFDDKLGMAGTPATHTLAKGIYAELEGGRSPHLVAHGQGVNITSNALTAVRQQLIREGRSPAEAEKALSSIKVETYGSTAKRFPDGPKYLHYMNLSDFIAADVGGPHHLFGHAGRGARLHTFDSGWPLISHGFANPYLTERTPFDPAYSAPER</sequence>
<dbReference type="AlphaFoldDB" id="L7U7Y3"/>
<dbReference type="STRING" id="1278073.MYSTI_02594"/>
<protein>
    <submittedName>
        <fullName evidence="2">Uncharacterized protein</fullName>
    </submittedName>
</protein>
<proteinExistence type="predicted"/>
<feature type="compositionally biased region" description="Polar residues" evidence="1">
    <location>
        <begin position="15"/>
        <end position="40"/>
    </location>
</feature>
<feature type="region of interest" description="Disordered" evidence="1">
    <location>
        <begin position="1"/>
        <end position="79"/>
    </location>
</feature>
<organism evidence="2 3">
    <name type="scientific">Myxococcus stipitatus (strain DSM 14675 / JCM 12634 / Mx s8)</name>
    <dbReference type="NCBI Taxonomy" id="1278073"/>
    <lineage>
        <taxon>Bacteria</taxon>
        <taxon>Pseudomonadati</taxon>
        <taxon>Myxococcota</taxon>
        <taxon>Myxococcia</taxon>
        <taxon>Myxococcales</taxon>
        <taxon>Cystobacterineae</taxon>
        <taxon>Myxococcaceae</taxon>
        <taxon>Myxococcus</taxon>
    </lineage>
</organism>
<evidence type="ECO:0000313" key="2">
    <source>
        <dbReference type="EMBL" id="AGC43910.1"/>
    </source>
</evidence>
<feature type="compositionally biased region" description="Low complexity" evidence="1">
    <location>
        <begin position="65"/>
        <end position="77"/>
    </location>
</feature>
<dbReference type="HOGENOM" id="CLU_972627_0_0_7"/>
<dbReference type="Proteomes" id="UP000011131">
    <property type="component" value="Chromosome"/>
</dbReference>
<keyword evidence="3" id="KW-1185">Reference proteome</keyword>
<name>L7U7Y3_MYXSD</name>
<dbReference type="eggNOG" id="COG4104">
    <property type="taxonomic scope" value="Bacteria"/>
</dbReference>
<dbReference type="PATRIC" id="fig|1278073.3.peg.2634"/>
<evidence type="ECO:0000256" key="1">
    <source>
        <dbReference type="SAM" id="MobiDB-lite"/>
    </source>
</evidence>
<dbReference type="KEGG" id="msd:MYSTI_02594"/>